<keyword evidence="10" id="KW-1185">Reference proteome</keyword>
<feature type="transmembrane region" description="Helical" evidence="7">
    <location>
        <begin position="40"/>
        <end position="60"/>
    </location>
</feature>
<reference evidence="9 10" key="1">
    <citation type="submission" date="2024-07" db="EMBL/GenBank/DDBJ databases">
        <title>Section-level genome sequencing and comparative genomics of Aspergillus sections Usti and Cavernicolus.</title>
        <authorList>
            <consortium name="Lawrence Berkeley National Laboratory"/>
            <person name="Nybo J.L."/>
            <person name="Vesth T.C."/>
            <person name="Theobald S."/>
            <person name="Frisvad J.C."/>
            <person name="Larsen T.O."/>
            <person name="Kjaerboelling I."/>
            <person name="Rothschild-Mancinelli K."/>
            <person name="Lyhne E.K."/>
            <person name="Kogle M.E."/>
            <person name="Barry K."/>
            <person name="Clum A."/>
            <person name="Na H."/>
            <person name="Ledsgaard L."/>
            <person name="Lin J."/>
            <person name="Lipzen A."/>
            <person name="Kuo A."/>
            <person name="Riley R."/>
            <person name="Mondo S."/>
            <person name="Labutti K."/>
            <person name="Haridas S."/>
            <person name="Pangalinan J."/>
            <person name="Salamov A.A."/>
            <person name="Simmons B.A."/>
            <person name="Magnuson J.K."/>
            <person name="Chen J."/>
            <person name="Drula E."/>
            <person name="Henrissat B."/>
            <person name="Wiebenga A."/>
            <person name="Lubbers R.J."/>
            <person name="Gomes A.C."/>
            <person name="Makela M.R."/>
            <person name="Stajich J."/>
            <person name="Grigoriev I.V."/>
            <person name="Mortensen U.H."/>
            <person name="De Vries R.P."/>
            <person name="Baker S.E."/>
            <person name="Andersen M.R."/>
        </authorList>
    </citation>
    <scope>NUCLEOTIDE SEQUENCE [LARGE SCALE GENOMIC DNA]</scope>
    <source>
        <strain evidence="9 10">CBS 209.92</strain>
    </source>
</reference>
<comment type="similarity">
    <text evidence="5">Belongs to the SAT4 family.</text>
</comment>
<sequence length="268" mass="29973">MNLVWIFGFAKCTPLKRVWDKDVPGTCWDGNKLLKFQLFAAYYSAILDFVLALLPWQIIYGMSMLRRERIGVAVAMSLGAIAGATGIVKAVLVVSMSSNDVTYDRVDLTIWTLAEPATSIMAISIPILRTLYREIRSSHKSYSRGQTGTHAHDPRTGVQTQATGADRKSKRHSNSASRGWKNSVNVMSNRGWQESQEALNEEEESMKSNGTRPSPKQGGIMKTEEFTVQHKRGSFSDENSIELKPMGLGSGGDDEREKYTRRAENRDY</sequence>
<dbReference type="Proteomes" id="UP001610563">
    <property type="component" value="Unassembled WGS sequence"/>
</dbReference>
<evidence type="ECO:0000256" key="6">
    <source>
        <dbReference type="SAM" id="MobiDB-lite"/>
    </source>
</evidence>
<evidence type="ECO:0000313" key="9">
    <source>
        <dbReference type="EMBL" id="KAL2783762.1"/>
    </source>
</evidence>
<comment type="caution">
    <text evidence="9">The sequence shown here is derived from an EMBL/GenBank/DDBJ whole genome shotgun (WGS) entry which is preliminary data.</text>
</comment>
<evidence type="ECO:0000259" key="8">
    <source>
        <dbReference type="Pfam" id="PF20684"/>
    </source>
</evidence>
<evidence type="ECO:0000256" key="4">
    <source>
        <dbReference type="ARBA" id="ARBA00023136"/>
    </source>
</evidence>
<feature type="transmembrane region" description="Helical" evidence="7">
    <location>
        <begin position="72"/>
        <end position="96"/>
    </location>
</feature>
<dbReference type="InterPro" id="IPR049326">
    <property type="entry name" value="Rhodopsin_dom_fungi"/>
</dbReference>
<proteinExistence type="inferred from homology"/>
<evidence type="ECO:0000256" key="1">
    <source>
        <dbReference type="ARBA" id="ARBA00004141"/>
    </source>
</evidence>
<accession>A0ABR4FL25</accession>
<organism evidence="9 10">
    <name type="scientific">Aspergillus keveii</name>
    <dbReference type="NCBI Taxonomy" id="714993"/>
    <lineage>
        <taxon>Eukaryota</taxon>
        <taxon>Fungi</taxon>
        <taxon>Dikarya</taxon>
        <taxon>Ascomycota</taxon>
        <taxon>Pezizomycotina</taxon>
        <taxon>Eurotiomycetes</taxon>
        <taxon>Eurotiomycetidae</taxon>
        <taxon>Eurotiales</taxon>
        <taxon>Aspergillaceae</taxon>
        <taxon>Aspergillus</taxon>
        <taxon>Aspergillus subgen. Nidulantes</taxon>
    </lineage>
</organism>
<evidence type="ECO:0000256" key="3">
    <source>
        <dbReference type="ARBA" id="ARBA00022989"/>
    </source>
</evidence>
<feature type="domain" description="Rhodopsin" evidence="8">
    <location>
        <begin position="5"/>
        <end position="133"/>
    </location>
</feature>
<dbReference type="EMBL" id="JBFTWV010000213">
    <property type="protein sequence ID" value="KAL2783762.1"/>
    <property type="molecule type" value="Genomic_DNA"/>
</dbReference>
<keyword evidence="2 7" id="KW-0812">Transmembrane</keyword>
<evidence type="ECO:0000256" key="5">
    <source>
        <dbReference type="ARBA" id="ARBA00038359"/>
    </source>
</evidence>
<evidence type="ECO:0000256" key="7">
    <source>
        <dbReference type="SAM" id="Phobius"/>
    </source>
</evidence>
<feature type="transmembrane region" description="Helical" evidence="7">
    <location>
        <begin position="108"/>
        <end position="132"/>
    </location>
</feature>
<keyword evidence="4 7" id="KW-0472">Membrane</keyword>
<feature type="region of interest" description="Disordered" evidence="6">
    <location>
        <begin position="139"/>
        <end position="268"/>
    </location>
</feature>
<feature type="compositionally biased region" description="Polar residues" evidence="6">
    <location>
        <begin position="174"/>
        <end position="192"/>
    </location>
</feature>
<gene>
    <name evidence="9" type="ORF">BJX66DRAFT_317925</name>
</gene>
<evidence type="ECO:0000256" key="2">
    <source>
        <dbReference type="ARBA" id="ARBA00022692"/>
    </source>
</evidence>
<comment type="subcellular location">
    <subcellularLocation>
        <location evidence="1">Membrane</location>
        <topology evidence="1">Multi-pass membrane protein</topology>
    </subcellularLocation>
</comment>
<name>A0ABR4FL25_9EURO</name>
<protein>
    <recommendedName>
        <fullName evidence="8">Rhodopsin domain-containing protein</fullName>
    </recommendedName>
</protein>
<dbReference type="Pfam" id="PF20684">
    <property type="entry name" value="Fung_rhodopsin"/>
    <property type="match status" value="1"/>
</dbReference>
<dbReference type="PANTHER" id="PTHR33048">
    <property type="entry name" value="PTH11-LIKE INTEGRAL MEMBRANE PROTEIN (AFU_ORTHOLOGUE AFUA_5G11245)"/>
    <property type="match status" value="1"/>
</dbReference>
<dbReference type="PANTHER" id="PTHR33048:SF42">
    <property type="entry name" value="INTEGRAL MEMBRANE PROTEIN"/>
    <property type="match status" value="1"/>
</dbReference>
<evidence type="ECO:0000313" key="10">
    <source>
        <dbReference type="Proteomes" id="UP001610563"/>
    </source>
</evidence>
<keyword evidence="3 7" id="KW-1133">Transmembrane helix</keyword>
<dbReference type="InterPro" id="IPR052337">
    <property type="entry name" value="SAT4-like"/>
</dbReference>
<feature type="compositionally biased region" description="Basic and acidic residues" evidence="6">
    <location>
        <begin position="253"/>
        <end position="268"/>
    </location>
</feature>